<dbReference type="Pfam" id="PF19289">
    <property type="entry name" value="PmbA_TldD_3rd"/>
    <property type="match status" value="1"/>
</dbReference>
<dbReference type="InterPro" id="IPR045569">
    <property type="entry name" value="Metalloprtase-TldD/E_C"/>
</dbReference>
<accession>A0ABS5L732</accession>
<dbReference type="InterPro" id="IPR036059">
    <property type="entry name" value="TldD/PmbA_sf"/>
</dbReference>
<evidence type="ECO:0000256" key="1">
    <source>
        <dbReference type="SAM" id="MobiDB-lite"/>
    </source>
</evidence>
<feature type="domain" description="Metalloprotease TldD/E C-terminal" evidence="2">
    <location>
        <begin position="228"/>
        <end position="465"/>
    </location>
</feature>
<dbReference type="EMBL" id="JAAFYZ010000301">
    <property type="protein sequence ID" value="MBS2553935.1"/>
    <property type="molecule type" value="Genomic_DNA"/>
</dbReference>
<feature type="region of interest" description="Disordered" evidence="1">
    <location>
        <begin position="92"/>
        <end position="117"/>
    </location>
</feature>
<dbReference type="InterPro" id="IPR045570">
    <property type="entry name" value="Metalloprtase-TldD/E_cen_dom"/>
</dbReference>
<dbReference type="Proteomes" id="UP000730482">
    <property type="component" value="Unassembled WGS sequence"/>
</dbReference>
<dbReference type="Gene3D" id="3.30.2290.10">
    <property type="entry name" value="PmbA/TldD superfamily"/>
    <property type="match status" value="1"/>
</dbReference>
<dbReference type="SUPFAM" id="SSF111283">
    <property type="entry name" value="Putative modulator of DNA gyrase, PmbA/TldD"/>
    <property type="match status" value="1"/>
</dbReference>
<dbReference type="InterPro" id="IPR035068">
    <property type="entry name" value="TldD/PmbA_N"/>
</dbReference>
<protein>
    <submittedName>
        <fullName evidence="4">TldD/PmbA family protein</fullName>
    </submittedName>
</protein>
<dbReference type="PANTHER" id="PTHR43666:SF1">
    <property type="entry name" value="CONSERVED PROTEIN"/>
    <property type="match status" value="1"/>
</dbReference>
<feature type="domain" description="Metalloprotease TldD/E central" evidence="3">
    <location>
        <begin position="134"/>
        <end position="218"/>
    </location>
</feature>
<reference evidence="4 5" key="1">
    <citation type="submission" date="2020-02" db="EMBL/GenBank/DDBJ databases">
        <title>Acidophilic actinobacteria isolated from forest soil.</title>
        <authorList>
            <person name="Golinska P."/>
        </authorList>
    </citation>
    <scope>NUCLEOTIDE SEQUENCE [LARGE SCALE GENOMIC DNA]</scope>
    <source>
        <strain evidence="4 5">NL8</strain>
    </source>
</reference>
<proteinExistence type="predicted"/>
<evidence type="ECO:0000259" key="2">
    <source>
        <dbReference type="Pfam" id="PF19289"/>
    </source>
</evidence>
<evidence type="ECO:0000313" key="5">
    <source>
        <dbReference type="Proteomes" id="UP000730482"/>
    </source>
</evidence>
<evidence type="ECO:0000259" key="3">
    <source>
        <dbReference type="Pfam" id="PF19290"/>
    </source>
</evidence>
<evidence type="ECO:0000313" key="4">
    <source>
        <dbReference type="EMBL" id="MBS2553935.1"/>
    </source>
</evidence>
<dbReference type="RefSeq" id="WP_212020977.1">
    <property type="nucleotide sequence ID" value="NZ_JAAFYZ010000301.1"/>
</dbReference>
<dbReference type="Pfam" id="PF19290">
    <property type="entry name" value="PmbA_TldD_2nd"/>
    <property type="match status" value="1"/>
</dbReference>
<gene>
    <name evidence="4" type="ORF">KGQ19_44490</name>
</gene>
<organism evidence="4 5">
    <name type="scientific">Catenulispora pinistramenti</name>
    <dbReference type="NCBI Taxonomy" id="2705254"/>
    <lineage>
        <taxon>Bacteria</taxon>
        <taxon>Bacillati</taxon>
        <taxon>Actinomycetota</taxon>
        <taxon>Actinomycetes</taxon>
        <taxon>Catenulisporales</taxon>
        <taxon>Catenulisporaceae</taxon>
        <taxon>Catenulispora</taxon>
    </lineage>
</organism>
<sequence length="471" mass="49433">MTLSSKPQDLVEKALELSRADGAVVLVDAATDANLRWANNTLTTNGVSAGQQVTVISVKNGATGAASAAVGVVGRSGVDLSSVEDLVRASEKAAEESGPADDADQLVPGRASADWDEPPAQTDISVFSSFAPALGETFAAARAEGSLLFGYAEHSMSTQYLGSTSGLRLRHAQPTGSVQLNAKSGDRSRSAWAGVPTADFSDVDVVAVGQDLARRLEWAKRKIDLPAGRYETVLPPTSVADLMIYAYWSAALRDAVDGRSVFSKSGGGTKLGESLAGSSAIKATLRSDPTAAGLECTPYVEAYSSNAYQSVFDNGLALGPTEWIKDGELAALLTTRQTAAGAQAPVTPFVDNLILDAAPGGTGPSLTELTGSTRDGLLLTSLWYIREVDPQTLLLTGLTRDGVYKVEGGEVVGEVNNFRFNESPVALLSRIAEAGRTERTFSREWGDYFNRTAMPALRIPDFNMSSVSPAS</sequence>
<name>A0ABS5L732_9ACTN</name>
<keyword evidence="5" id="KW-1185">Reference proteome</keyword>
<comment type="caution">
    <text evidence="4">The sequence shown here is derived from an EMBL/GenBank/DDBJ whole genome shotgun (WGS) entry which is preliminary data.</text>
</comment>
<dbReference type="PANTHER" id="PTHR43666">
    <property type="entry name" value="TLDD PROTEIN"/>
    <property type="match status" value="1"/>
</dbReference>